<evidence type="ECO:0000259" key="14">
    <source>
        <dbReference type="Pfam" id="PF20260"/>
    </source>
</evidence>
<evidence type="ECO:0000256" key="11">
    <source>
        <dbReference type="ARBA" id="ARBA00047944"/>
    </source>
</evidence>
<dbReference type="PANTHER" id="PTHR30027:SF3">
    <property type="entry name" value="16S RRNA (URACIL(1498)-N(3))-METHYLTRANSFERASE"/>
    <property type="match status" value="1"/>
</dbReference>
<keyword evidence="16" id="KW-1185">Reference proteome</keyword>
<keyword evidence="8 12" id="KW-0808">Transferase</keyword>
<dbReference type="Gene3D" id="3.40.1280.10">
    <property type="match status" value="1"/>
</dbReference>
<comment type="function">
    <text evidence="10 12">Specifically methylates the N3 position of the uracil ring of uridine 1498 (m3U1498) in 16S rRNA. Acts on the fully assembled 30S ribosomal subunit.</text>
</comment>
<sequence>MQRYFVSEDAFQGSFVRLKGEEVHHIRNVMRFQPDDQIIVCKEDGMDYLCSISEINRNEVLCEVVDKRPSKGEPKTRITLAPSLVRSNKLEWIIQKGTEIGAVSFQPFCSERSLIHIDDKKERKKRERWQRIAKEAAEQSHRGKVPAVLPVLSWKEFLAEMERVPLVLIAYEKGGVPIGQAMAGSQANDIMLVTGPEGGFTEAEIDEAKARGAVPVTLGNRILRAETAPLVALSCMLFARHELGGETQ</sequence>
<dbReference type="InterPro" id="IPR006700">
    <property type="entry name" value="RsmE"/>
</dbReference>
<proteinExistence type="inferred from homology"/>
<dbReference type="InterPro" id="IPR046887">
    <property type="entry name" value="RsmE_PUA-like"/>
</dbReference>
<dbReference type="InterPro" id="IPR029026">
    <property type="entry name" value="tRNA_m1G_MTases_N"/>
</dbReference>
<accession>A0A8I1A9V5</accession>
<dbReference type="Pfam" id="PF04452">
    <property type="entry name" value="Methyltrans_RNA"/>
    <property type="match status" value="1"/>
</dbReference>
<evidence type="ECO:0000313" key="15">
    <source>
        <dbReference type="EMBL" id="MBH8594007.1"/>
    </source>
</evidence>
<evidence type="ECO:0000256" key="4">
    <source>
        <dbReference type="ARBA" id="ARBA00013673"/>
    </source>
</evidence>
<dbReference type="SUPFAM" id="SSF88697">
    <property type="entry name" value="PUA domain-like"/>
    <property type="match status" value="1"/>
</dbReference>
<keyword evidence="9 12" id="KW-0949">S-adenosyl-L-methionine</keyword>
<dbReference type="NCBIfam" id="TIGR00046">
    <property type="entry name" value="RsmE family RNA methyltransferase"/>
    <property type="match status" value="1"/>
</dbReference>
<dbReference type="GO" id="GO:0070042">
    <property type="term" value="F:rRNA (uridine-N3-)-methyltransferase activity"/>
    <property type="evidence" value="ECO:0007669"/>
    <property type="project" value="TreeGrafter"/>
</dbReference>
<reference evidence="15 16" key="1">
    <citation type="submission" date="2020-12" db="EMBL/GenBank/DDBJ databases">
        <title>WGS of Thermoactinomyces spp.</title>
        <authorList>
            <person name="Cheng K."/>
        </authorList>
    </citation>
    <scope>NUCLEOTIDE SEQUENCE [LARGE SCALE GENOMIC DNA]</scope>
    <source>
        <strain evidence="16">CICC 10671\DSM 43846</strain>
    </source>
</reference>
<evidence type="ECO:0000256" key="7">
    <source>
        <dbReference type="ARBA" id="ARBA00022603"/>
    </source>
</evidence>
<dbReference type="RefSeq" id="WP_181730950.1">
    <property type="nucleotide sequence ID" value="NZ_JACEIR010000001.1"/>
</dbReference>
<comment type="subcellular location">
    <subcellularLocation>
        <location evidence="1 12">Cytoplasm</location>
    </subcellularLocation>
</comment>
<evidence type="ECO:0000256" key="5">
    <source>
        <dbReference type="ARBA" id="ARBA00022490"/>
    </source>
</evidence>
<feature type="domain" description="Ribosomal RNA small subunit methyltransferase E methyltransferase" evidence="13">
    <location>
        <begin position="74"/>
        <end position="236"/>
    </location>
</feature>
<evidence type="ECO:0000256" key="3">
    <source>
        <dbReference type="ARBA" id="ARBA00012328"/>
    </source>
</evidence>
<dbReference type="CDD" id="cd18084">
    <property type="entry name" value="RsmE-like"/>
    <property type="match status" value="1"/>
</dbReference>
<organism evidence="15 16">
    <name type="scientific">Thermoactinomyces intermedius</name>
    <dbReference type="NCBI Taxonomy" id="2024"/>
    <lineage>
        <taxon>Bacteria</taxon>
        <taxon>Bacillati</taxon>
        <taxon>Bacillota</taxon>
        <taxon>Bacilli</taxon>
        <taxon>Bacillales</taxon>
        <taxon>Thermoactinomycetaceae</taxon>
        <taxon>Thermoactinomyces</taxon>
    </lineage>
</organism>
<keyword evidence="6 12" id="KW-0698">rRNA processing</keyword>
<dbReference type="GO" id="GO:0070475">
    <property type="term" value="P:rRNA base methylation"/>
    <property type="evidence" value="ECO:0007669"/>
    <property type="project" value="TreeGrafter"/>
</dbReference>
<protein>
    <recommendedName>
        <fullName evidence="4 12">Ribosomal RNA small subunit methyltransferase E</fullName>
        <ecNumber evidence="3 12">2.1.1.193</ecNumber>
    </recommendedName>
</protein>
<name>A0A8I1A9V5_THEIN</name>
<evidence type="ECO:0000259" key="13">
    <source>
        <dbReference type="Pfam" id="PF04452"/>
    </source>
</evidence>
<dbReference type="InterPro" id="IPR029028">
    <property type="entry name" value="Alpha/beta_knot_MTases"/>
</dbReference>
<dbReference type="Proteomes" id="UP000633619">
    <property type="component" value="Unassembled WGS sequence"/>
</dbReference>
<dbReference type="Gene3D" id="2.40.240.20">
    <property type="entry name" value="Hypothetical PUA domain-like, domain 1"/>
    <property type="match status" value="1"/>
</dbReference>
<dbReference type="InterPro" id="IPR015947">
    <property type="entry name" value="PUA-like_sf"/>
</dbReference>
<evidence type="ECO:0000256" key="1">
    <source>
        <dbReference type="ARBA" id="ARBA00004496"/>
    </source>
</evidence>
<feature type="domain" description="Ribosomal RNA small subunit methyltransferase E PUA-like" evidence="14">
    <location>
        <begin position="18"/>
        <end position="64"/>
    </location>
</feature>
<dbReference type="EC" id="2.1.1.193" evidence="3 12"/>
<comment type="caution">
    <text evidence="15">The sequence shown here is derived from an EMBL/GenBank/DDBJ whole genome shotgun (WGS) entry which is preliminary data.</text>
</comment>
<dbReference type="InterPro" id="IPR046886">
    <property type="entry name" value="RsmE_MTase_dom"/>
</dbReference>
<dbReference type="Pfam" id="PF20260">
    <property type="entry name" value="PUA_4"/>
    <property type="match status" value="1"/>
</dbReference>
<evidence type="ECO:0000256" key="6">
    <source>
        <dbReference type="ARBA" id="ARBA00022552"/>
    </source>
</evidence>
<evidence type="ECO:0000313" key="16">
    <source>
        <dbReference type="Proteomes" id="UP000633619"/>
    </source>
</evidence>
<gene>
    <name evidence="15" type="ORF">I8U20_01535</name>
</gene>
<comment type="catalytic activity">
    <reaction evidence="11 12">
        <text>uridine(1498) in 16S rRNA + S-adenosyl-L-methionine = N(3)-methyluridine(1498) in 16S rRNA + S-adenosyl-L-homocysteine + H(+)</text>
        <dbReference type="Rhea" id="RHEA:42920"/>
        <dbReference type="Rhea" id="RHEA-COMP:10283"/>
        <dbReference type="Rhea" id="RHEA-COMP:10284"/>
        <dbReference type="ChEBI" id="CHEBI:15378"/>
        <dbReference type="ChEBI" id="CHEBI:57856"/>
        <dbReference type="ChEBI" id="CHEBI:59789"/>
        <dbReference type="ChEBI" id="CHEBI:65315"/>
        <dbReference type="ChEBI" id="CHEBI:74502"/>
        <dbReference type="EC" id="2.1.1.193"/>
    </reaction>
</comment>
<evidence type="ECO:0000256" key="9">
    <source>
        <dbReference type="ARBA" id="ARBA00022691"/>
    </source>
</evidence>
<evidence type="ECO:0000256" key="12">
    <source>
        <dbReference type="PIRNR" id="PIRNR015601"/>
    </source>
</evidence>
<dbReference type="EMBL" id="JAECVW010000001">
    <property type="protein sequence ID" value="MBH8594007.1"/>
    <property type="molecule type" value="Genomic_DNA"/>
</dbReference>
<keyword evidence="7 12" id="KW-0489">Methyltransferase</keyword>
<evidence type="ECO:0000256" key="8">
    <source>
        <dbReference type="ARBA" id="ARBA00022679"/>
    </source>
</evidence>
<dbReference type="AlphaFoldDB" id="A0A8I1A9V5"/>
<comment type="similarity">
    <text evidence="2 12">Belongs to the RNA methyltransferase RsmE family.</text>
</comment>
<dbReference type="NCBIfam" id="NF008692">
    <property type="entry name" value="PRK11713.1-5"/>
    <property type="match status" value="1"/>
</dbReference>
<dbReference type="GO" id="GO:0005737">
    <property type="term" value="C:cytoplasm"/>
    <property type="evidence" value="ECO:0007669"/>
    <property type="project" value="UniProtKB-SubCell"/>
</dbReference>
<dbReference type="PIRSF" id="PIRSF015601">
    <property type="entry name" value="MTase_slr0722"/>
    <property type="match status" value="1"/>
</dbReference>
<dbReference type="PANTHER" id="PTHR30027">
    <property type="entry name" value="RIBOSOMAL RNA SMALL SUBUNIT METHYLTRANSFERASE E"/>
    <property type="match status" value="1"/>
</dbReference>
<evidence type="ECO:0000256" key="2">
    <source>
        <dbReference type="ARBA" id="ARBA00005528"/>
    </source>
</evidence>
<evidence type="ECO:0000256" key="10">
    <source>
        <dbReference type="ARBA" id="ARBA00025699"/>
    </source>
</evidence>
<dbReference type="SUPFAM" id="SSF75217">
    <property type="entry name" value="alpha/beta knot"/>
    <property type="match status" value="1"/>
</dbReference>
<keyword evidence="5 12" id="KW-0963">Cytoplasm</keyword>